<protein>
    <recommendedName>
        <fullName evidence="2">HNH nuclease domain-containing protein</fullName>
    </recommendedName>
</protein>
<feature type="compositionally biased region" description="Polar residues" evidence="1">
    <location>
        <begin position="123"/>
        <end position="133"/>
    </location>
</feature>
<name>A0A319E4G6_9EURO</name>
<dbReference type="EMBL" id="KZ825852">
    <property type="protein sequence ID" value="PYH95498.1"/>
    <property type="molecule type" value="Genomic_DNA"/>
</dbReference>
<accession>A0A319E4G6</accession>
<feature type="compositionally biased region" description="Polar residues" evidence="1">
    <location>
        <begin position="364"/>
        <end position="375"/>
    </location>
</feature>
<dbReference type="Pfam" id="PF13391">
    <property type="entry name" value="HNH_2"/>
    <property type="match status" value="1"/>
</dbReference>
<evidence type="ECO:0000256" key="1">
    <source>
        <dbReference type="SAM" id="MobiDB-lite"/>
    </source>
</evidence>
<organism evidence="3 4">
    <name type="scientific">Aspergillus ellipticus CBS 707.79</name>
    <dbReference type="NCBI Taxonomy" id="1448320"/>
    <lineage>
        <taxon>Eukaryota</taxon>
        <taxon>Fungi</taxon>
        <taxon>Dikarya</taxon>
        <taxon>Ascomycota</taxon>
        <taxon>Pezizomycotina</taxon>
        <taxon>Eurotiomycetes</taxon>
        <taxon>Eurotiomycetidae</taxon>
        <taxon>Eurotiales</taxon>
        <taxon>Aspergillaceae</taxon>
        <taxon>Aspergillus</taxon>
        <taxon>Aspergillus subgen. Circumdati</taxon>
    </lineage>
</organism>
<dbReference type="OrthoDB" id="5416097at2759"/>
<dbReference type="Proteomes" id="UP000247810">
    <property type="component" value="Unassembled WGS sequence"/>
</dbReference>
<feature type="region of interest" description="Disordered" evidence="1">
    <location>
        <begin position="1"/>
        <end position="35"/>
    </location>
</feature>
<gene>
    <name evidence="3" type="ORF">BO71DRAFT_482902</name>
</gene>
<dbReference type="InterPro" id="IPR003615">
    <property type="entry name" value="HNH_nuc"/>
</dbReference>
<reference evidence="3 4" key="1">
    <citation type="submission" date="2018-02" db="EMBL/GenBank/DDBJ databases">
        <title>The genomes of Aspergillus section Nigri reveals drivers in fungal speciation.</title>
        <authorList>
            <consortium name="DOE Joint Genome Institute"/>
            <person name="Vesth T.C."/>
            <person name="Nybo J."/>
            <person name="Theobald S."/>
            <person name="Brandl J."/>
            <person name="Frisvad J.C."/>
            <person name="Nielsen K.F."/>
            <person name="Lyhne E.K."/>
            <person name="Kogle M.E."/>
            <person name="Kuo A."/>
            <person name="Riley R."/>
            <person name="Clum A."/>
            <person name="Nolan M."/>
            <person name="Lipzen A."/>
            <person name="Salamov A."/>
            <person name="Henrissat B."/>
            <person name="Wiebenga A."/>
            <person name="De vries R.P."/>
            <person name="Grigoriev I.V."/>
            <person name="Mortensen U.H."/>
            <person name="Andersen M.R."/>
            <person name="Baker S.E."/>
        </authorList>
    </citation>
    <scope>NUCLEOTIDE SEQUENCE [LARGE SCALE GENOMIC DNA]</scope>
    <source>
        <strain evidence="3 4">CBS 707.79</strain>
    </source>
</reference>
<evidence type="ECO:0000259" key="2">
    <source>
        <dbReference type="Pfam" id="PF13391"/>
    </source>
</evidence>
<evidence type="ECO:0000313" key="3">
    <source>
        <dbReference type="EMBL" id="PYH95498.1"/>
    </source>
</evidence>
<feature type="region of interest" description="Disordered" evidence="1">
    <location>
        <begin position="346"/>
        <end position="397"/>
    </location>
</feature>
<keyword evidence="4" id="KW-1185">Reference proteome</keyword>
<evidence type="ECO:0000313" key="4">
    <source>
        <dbReference type="Proteomes" id="UP000247810"/>
    </source>
</evidence>
<sequence length="397" mass="44969">MNDLHAPGGLPDSMDLDRQPVSVPRRGRSGTLIPRDSEQCEDYNELSPYRLQLLDELHEIIGQPVPFEFWAVLVLSDITKFEKLLVEVRKSPYLLEFAMHACAALPLIRQQKEPRPIQRDPDANSSHSSSTRNKTLRDLAAERDKHSCVATQCQQDVPQLLAYVTLFWDDERIESWRREIFRDSRRPDNQEDSLVNLMCLSRDVHHIWNSGKFAFRPLDYNDDKSTLEVEWHWQPRVNNNKKLPVNTQLPSSRGLNHYVGDSGVPSRVYTTLDRTGVHQLRTGDVIVLRTDDPVNLPLPSKYLLDMQFVLARLVNLAGASERPDGFDGDESNDNAPIADRIEAWLSSVDSDDENDNSGIVDDASVTQVTSENPSPLSVRRSQLEILGGIAPQTSTDN</sequence>
<dbReference type="AlphaFoldDB" id="A0A319E4G6"/>
<dbReference type="VEuPathDB" id="FungiDB:BO71DRAFT_482902"/>
<feature type="domain" description="HNH nuclease" evidence="2">
    <location>
        <begin position="174"/>
        <end position="215"/>
    </location>
</feature>
<proteinExistence type="predicted"/>
<feature type="region of interest" description="Disordered" evidence="1">
    <location>
        <begin position="114"/>
        <end position="134"/>
    </location>
</feature>